<keyword evidence="3" id="KW-1185">Reference proteome</keyword>
<accession>A0A397HI71</accession>
<dbReference type="AlphaFoldDB" id="A0A397HI71"/>
<evidence type="ECO:0000313" key="3">
    <source>
        <dbReference type="Proteomes" id="UP000266861"/>
    </source>
</evidence>
<evidence type="ECO:0000313" key="2">
    <source>
        <dbReference type="EMBL" id="RHZ61266.1"/>
    </source>
</evidence>
<proteinExistence type="predicted"/>
<dbReference type="Proteomes" id="UP000266861">
    <property type="component" value="Unassembled WGS sequence"/>
</dbReference>
<organism evidence="2 3">
    <name type="scientific">Diversispora epigaea</name>
    <dbReference type="NCBI Taxonomy" id="1348612"/>
    <lineage>
        <taxon>Eukaryota</taxon>
        <taxon>Fungi</taxon>
        <taxon>Fungi incertae sedis</taxon>
        <taxon>Mucoromycota</taxon>
        <taxon>Glomeromycotina</taxon>
        <taxon>Glomeromycetes</taxon>
        <taxon>Diversisporales</taxon>
        <taxon>Diversisporaceae</taxon>
        <taxon>Diversispora</taxon>
    </lineage>
</organism>
<evidence type="ECO:0000256" key="1">
    <source>
        <dbReference type="SAM" id="MobiDB-lite"/>
    </source>
</evidence>
<dbReference type="EMBL" id="PQFF01000319">
    <property type="protein sequence ID" value="RHZ61266.1"/>
    <property type="molecule type" value="Genomic_DNA"/>
</dbReference>
<sequence>MTENKLPLYNEIPISHIQHDFFDESDNETIRSDSEINENNNLETVFTFNNESLHACNLAGEKEEITDDELLLLESFSDTDDELLESFSDSNKSIINFESSLPETEESLILFKDNNISQILTACCVIDTINGNIQRCNATKNLKKLWQLVGSKGRVEFSSLQNEPSSAHNEPESFKTSKKNVDISSLKEKYNIRLPRSYKEQTSAPQTVHFSEELESTISETVDNVTDGGLFFLINTWDEQELLK</sequence>
<comment type="caution">
    <text evidence="2">The sequence shown here is derived from an EMBL/GenBank/DDBJ whole genome shotgun (WGS) entry which is preliminary data.</text>
</comment>
<feature type="compositionally biased region" description="Basic and acidic residues" evidence="1">
    <location>
        <begin position="169"/>
        <end position="179"/>
    </location>
</feature>
<reference evidence="2 3" key="1">
    <citation type="submission" date="2018-08" db="EMBL/GenBank/DDBJ databases">
        <title>Genome and evolution of the arbuscular mycorrhizal fungus Diversispora epigaea (formerly Glomus versiforme) and its bacterial endosymbionts.</title>
        <authorList>
            <person name="Sun X."/>
            <person name="Fei Z."/>
            <person name="Harrison M."/>
        </authorList>
    </citation>
    <scope>NUCLEOTIDE SEQUENCE [LARGE SCALE GENOMIC DNA]</scope>
    <source>
        <strain evidence="2 3">IT104</strain>
    </source>
</reference>
<gene>
    <name evidence="2" type="ORF">Glove_349g49</name>
</gene>
<name>A0A397HI71_9GLOM</name>
<feature type="compositionally biased region" description="Polar residues" evidence="1">
    <location>
        <begin position="159"/>
        <end position="168"/>
    </location>
</feature>
<protein>
    <submittedName>
        <fullName evidence="2">Uncharacterized protein</fullName>
    </submittedName>
</protein>
<dbReference type="OrthoDB" id="2442935at2759"/>
<feature type="region of interest" description="Disordered" evidence="1">
    <location>
        <begin position="159"/>
        <end position="179"/>
    </location>
</feature>